<comment type="function">
    <text evidence="6">Catalyzes the transfer of a lysyl group from L-lysyl-tRNA(Lys) to membrane-bound phosphatidylglycerol (PG), which produces lysylphosphatidylglycerol (LPG), a major component of the bacterial membrane with a positive net charge. LPG synthesis contributes to bacterial virulence as it is involved in the resistance mechanism against cationic antimicrobial peptides (CAMP) produces by the host's immune system (defensins, cathelicidins) and by the competing microorganisms.</text>
</comment>
<sequence>MKRKKILMLLYFLFTIGLLLYIAWANPEWKDIGKAIPSFKVQWILLSLAFMVLYVLLDGVSIGLLGRLYGRERFVGSGIKVALIGKYYSAVTPFSTGGQPWQIYSLNKAGLNPGHASSLLITKFFIYQTLLTIFSIVGFAVHAGEVFHLSKVFFYAAVFGILFNAFSPLIIILFTRHPKALDKLLQWVVKLLHKVRIVRFADQAEESMHRVVADFTDGIAFCKKDKKLVARVVLYNVFELFFYYSIPYFLYRGLGLAEVTLWDSYTLSLVVFLVMCFFPLPGGTGAAESGYMYLFSLQFPRESLFVTMLMWRAITYYLLIVVGSVVVMGDSFLRNRRQKKTAAEAEPAVDMADEN</sequence>
<dbReference type="Proteomes" id="UP000623172">
    <property type="component" value="Unassembled WGS sequence"/>
</dbReference>
<feature type="transmembrane region" description="Helical" evidence="6">
    <location>
        <begin position="153"/>
        <end position="174"/>
    </location>
</feature>
<organism evidence="7 8">
    <name type="scientific">Gehongia tenuis</name>
    <dbReference type="NCBI Taxonomy" id="2763655"/>
    <lineage>
        <taxon>Bacteria</taxon>
        <taxon>Bacillati</taxon>
        <taxon>Bacillota</taxon>
        <taxon>Clostridia</taxon>
        <taxon>Christensenellales</taxon>
        <taxon>Christensenellaceae</taxon>
        <taxon>Gehongia</taxon>
    </lineage>
</organism>
<comment type="catalytic activity">
    <reaction evidence="6">
        <text>L-lysyl-tRNA(Lys) + a 1,2-diacyl-sn-glycero-3-phospho-(1'-sn-glycerol) = a 1,2-diacyl-sn-glycero-3-phospho-1'-(3'-O-L-lysyl)-sn-glycerol + tRNA(Lys)</text>
        <dbReference type="Rhea" id="RHEA:10668"/>
        <dbReference type="Rhea" id="RHEA-COMP:9696"/>
        <dbReference type="Rhea" id="RHEA-COMP:9697"/>
        <dbReference type="ChEBI" id="CHEBI:64716"/>
        <dbReference type="ChEBI" id="CHEBI:75792"/>
        <dbReference type="ChEBI" id="CHEBI:78442"/>
        <dbReference type="ChEBI" id="CHEBI:78529"/>
        <dbReference type="EC" id="2.3.2.3"/>
    </reaction>
</comment>
<dbReference type="RefSeq" id="WP_249317337.1">
    <property type="nucleotide sequence ID" value="NZ_JACRSR010000005.1"/>
</dbReference>
<name>A0A926D6A2_9FIRM</name>
<dbReference type="PANTHER" id="PTHR37693:SF1">
    <property type="entry name" value="INTEGRAL MEMBRANE PROTEIN"/>
    <property type="match status" value="1"/>
</dbReference>
<keyword evidence="6" id="KW-0443">Lipid metabolism</keyword>
<evidence type="ECO:0000313" key="7">
    <source>
        <dbReference type="EMBL" id="MBC8532222.1"/>
    </source>
</evidence>
<comment type="similarity">
    <text evidence="6">Belongs to the LPG synthase family.</text>
</comment>
<keyword evidence="6" id="KW-0046">Antibiotic resistance</keyword>
<feature type="transmembrane region" description="Helical" evidence="6">
    <location>
        <begin position="124"/>
        <end position="141"/>
    </location>
</feature>
<keyword evidence="3 6" id="KW-0812">Transmembrane</keyword>
<dbReference type="GO" id="GO:0005886">
    <property type="term" value="C:plasma membrane"/>
    <property type="evidence" value="ECO:0007669"/>
    <property type="project" value="UniProtKB-SubCell"/>
</dbReference>
<protein>
    <recommendedName>
        <fullName evidence="6">Phosphatidylglycerol lysyltransferase</fullName>
        <ecNumber evidence="6">2.3.2.3</ecNumber>
    </recommendedName>
    <alternativeName>
        <fullName evidence="6">Lysylphosphatidylglycerol synthase</fullName>
    </alternativeName>
</protein>
<dbReference type="NCBIfam" id="TIGR00374">
    <property type="entry name" value="flippase-like domain"/>
    <property type="match status" value="1"/>
</dbReference>
<feature type="transmembrane region" description="Helical" evidence="6">
    <location>
        <begin position="232"/>
        <end position="250"/>
    </location>
</feature>
<dbReference type="AlphaFoldDB" id="A0A926D6A2"/>
<comment type="subcellular location">
    <subcellularLocation>
        <location evidence="1 6">Cell membrane</location>
        <topology evidence="1 6">Multi-pass membrane protein</topology>
    </subcellularLocation>
</comment>
<keyword evidence="6" id="KW-0808">Transferase</keyword>
<reference evidence="7" key="1">
    <citation type="submission" date="2020-08" db="EMBL/GenBank/DDBJ databases">
        <title>Genome public.</title>
        <authorList>
            <person name="Liu C."/>
            <person name="Sun Q."/>
        </authorList>
    </citation>
    <scope>NUCLEOTIDE SEQUENCE</scope>
    <source>
        <strain evidence="7">NSJ-53</strain>
    </source>
</reference>
<keyword evidence="5 6" id="KW-0472">Membrane</keyword>
<dbReference type="GO" id="GO:0050071">
    <property type="term" value="F:phosphatidylglycerol lysyltransferase activity"/>
    <property type="evidence" value="ECO:0007669"/>
    <property type="project" value="UniProtKB-EC"/>
</dbReference>
<gene>
    <name evidence="6" type="primary">mprF</name>
    <name evidence="7" type="ORF">H8696_10235</name>
</gene>
<evidence type="ECO:0000256" key="4">
    <source>
        <dbReference type="ARBA" id="ARBA00022989"/>
    </source>
</evidence>
<feature type="transmembrane region" description="Helical" evidence="6">
    <location>
        <begin position="262"/>
        <end position="280"/>
    </location>
</feature>
<dbReference type="EC" id="2.3.2.3" evidence="6"/>
<evidence type="ECO:0000256" key="6">
    <source>
        <dbReference type="RuleBase" id="RU363042"/>
    </source>
</evidence>
<dbReference type="InterPro" id="IPR022791">
    <property type="entry name" value="L-PG_synthase/AglD"/>
</dbReference>
<evidence type="ECO:0000256" key="1">
    <source>
        <dbReference type="ARBA" id="ARBA00004651"/>
    </source>
</evidence>
<comment type="caution">
    <text evidence="7">The sequence shown here is derived from an EMBL/GenBank/DDBJ whole genome shotgun (WGS) entry which is preliminary data.</text>
</comment>
<dbReference type="EMBL" id="JACRSR010000005">
    <property type="protein sequence ID" value="MBC8532222.1"/>
    <property type="molecule type" value="Genomic_DNA"/>
</dbReference>
<evidence type="ECO:0000256" key="2">
    <source>
        <dbReference type="ARBA" id="ARBA00022475"/>
    </source>
</evidence>
<dbReference type="Pfam" id="PF03706">
    <property type="entry name" value="LPG_synthase_TM"/>
    <property type="match status" value="1"/>
</dbReference>
<evidence type="ECO:0000256" key="3">
    <source>
        <dbReference type="ARBA" id="ARBA00022692"/>
    </source>
</evidence>
<accession>A0A926D6A2</accession>
<dbReference type="PANTHER" id="PTHR37693">
    <property type="entry name" value="PHOSPHATIDYLGLYCEROL LYSYLTRANSFERASE"/>
    <property type="match status" value="1"/>
</dbReference>
<evidence type="ECO:0000256" key="5">
    <source>
        <dbReference type="ARBA" id="ARBA00023136"/>
    </source>
</evidence>
<keyword evidence="2" id="KW-1003">Cell membrane</keyword>
<evidence type="ECO:0000313" key="8">
    <source>
        <dbReference type="Proteomes" id="UP000623172"/>
    </source>
</evidence>
<feature type="transmembrane region" description="Helical" evidence="6">
    <location>
        <begin position="316"/>
        <end position="333"/>
    </location>
</feature>
<feature type="transmembrane region" description="Helical" evidence="6">
    <location>
        <begin position="41"/>
        <end position="65"/>
    </location>
</feature>
<keyword evidence="8" id="KW-1185">Reference proteome</keyword>
<proteinExistence type="inferred from homology"/>
<keyword evidence="4 6" id="KW-1133">Transmembrane helix</keyword>
<dbReference type="GO" id="GO:0046677">
    <property type="term" value="P:response to antibiotic"/>
    <property type="evidence" value="ECO:0007669"/>
    <property type="project" value="UniProtKB-KW"/>
</dbReference>
<dbReference type="GO" id="GO:0006629">
    <property type="term" value="P:lipid metabolic process"/>
    <property type="evidence" value="ECO:0007669"/>
    <property type="project" value="UniProtKB-KW"/>
</dbReference>